<dbReference type="InterPro" id="IPR028082">
    <property type="entry name" value="Peripla_BP_I"/>
</dbReference>
<keyword evidence="3 5" id="KW-0732">Signal</keyword>
<dbReference type="Gene3D" id="3.40.50.2300">
    <property type="match status" value="2"/>
</dbReference>
<dbReference type="RefSeq" id="WP_046442737.1">
    <property type="nucleotide sequence ID" value="NZ_LAYJ01000068.1"/>
</dbReference>
<dbReference type="PROSITE" id="PS51257">
    <property type="entry name" value="PROKAR_LIPOPROTEIN"/>
    <property type="match status" value="1"/>
</dbReference>
<dbReference type="Pfam" id="PF13407">
    <property type="entry name" value="Peripla_BP_4"/>
    <property type="match status" value="1"/>
</dbReference>
<dbReference type="GO" id="GO:0030313">
    <property type="term" value="C:cell envelope"/>
    <property type="evidence" value="ECO:0007669"/>
    <property type="project" value="UniProtKB-SubCell"/>
</dbReference>
<comment type="subcellular location">
    <subcellularLocation>
        <location evidence="1">Cell envelope</location>
    </subcellularLocation>
</comment>
<accession>A0A0M2NN55</accession>
<evidence type="ECO:0000256" key="5">
    <source>
        <dbReference type="SAM" id="SignalP"/>
    </source>
</evidence>
<feature type="domain" description="Periplasmic binding protein" evidence="6">
    <location>
        <begin position="63"/>
        <end position="351"/>
    </location>
</feature>
<dbReference type="SUPFAM" id="SSF53822">
    <property type="entry name" value="Periplasmic binding protein-like I"/>
    <property type="match status" value="1"/>
</dbReference>
<dbReference type="PANTHER" id="PTHR46847:SF1">
    <property type="entry name" value="D-ALLOSE-BINDING PERIPLASMIC PROTEIN-RELATED"/>
    <property type="match status" value="1"/>
</dbReference>
<gene>
    <name evidence="7" type="ORF">CHK_0801</name>
</gene>
<feature type="chain" id="PRO_5038748215" evidence="5">
    <location>
        <begin position="21"/>
        <end position="382"/>
    </location>
</feature>
<dbReference type="OrthoDB" id="9814427at2"/>
<evidence type="ECO:0000313" key="7">
    <source>
        <dbReference type="EMBL" id="KKI51635.1"/>
    </source>
</evidence>
<dbReference type="PANTHER" id="PTHR46847">
    <property type="entry name" value="D-ALLOSE-BINDING PERIPLASMIC PROTEIN-RELATED"/>
    <property type="match status" value="1"/>
</dbReference>
<dbReference type="InterPro" id="IPR025997">
    <property type="entry name" value="SBP_2_dom"/>
</dbReference>
<organism evidence="7 8">
    <name type="scientific">Christensenella hongkongensis</name>
    <dbReference type="NCBI Taxonomy" id="270498"/>
    <lineage>
        <taxon>Bacteria</taxon>
        <taxon>Bacillati</taxon>
        <taxon>Bacillota</taxon>
        <taxon>Clostridia</taxon>
        <taxon>Christensenellales</taxon>
        <taxon>Christensenellaceae</taxon>
        <taxon>Christensenella</taxon>
    </lineage>
</organism>
<feature type="compositionally biased region" description="Low complexity" evidence="4">
    <location>
        <begin position="28"/>
        <end position="53"/>
    </location>
</feature>
<evidence type="ECO:0000256" key="1">
    <source>
        <dbReference type="ARBA" id="ARBA00004196"/>
    </source>
</evidence>
<proteinExistence type="inferred from homology"/>
<dbReference type="Proteomes" id="UP000034076">
    <property type="component" value="Unassembled WGS sequence"/>
</dbReference>
<dbReference type="STRING" id="270498.CHK_0801"/>
<evidence type="ECO:0000256" key="2">
    <source>
        <dbReference type="ARBA" id="ARBA00007639"/>
    </source>
</evidence>
<name>A0A0M2NN55_9FIRM</name>
<sequence length="382" mass="40345">MKKIAIVLVVLFALMSVTLAGCGAPAAESAPSGAQTSAQASEAASVEPEASTTGEETGKTVKVGVAMKTLDNPYFIALAETLENLCKEKGWEVTVLDAKNDITEETKNIETFNSQNMDIVFLDAIDTLSCAPAVMAGKEAGIPTIVVDSGIDPSAGAATSISSDNQNNGIEVGKYAAKYFGDKQITAAQISGTKGHPTGLIRRAGIYAGIFEARLGLSPEDAWNRALEFEQQLTDNGKASDEEAKLEIVGQGWGNWTADGGLPAMEDLLVANPNINAVFGENDNMLIGAMTALENANKLDSVAIFASADGQKEAYEMIKEGTAYKATGENNPVKVAEQAMNIASQIIDDGKDPYSFEAEIFTDANCVNPENVDQFYDPDSLF</sequence>
<evidence type="ECO:0000256" key="3">
    <source>
        <dbReference type="ARBA" id="ARBA00022729"/>
    </source>
</evidence>
<reference evidence="7 8" key="1">
    <citation type="submission" date="2015-04" db="EMBL/GenBank/DDBJ databases">
        <title>Draft genome sequence of bacteremic isolate Catabacter hongkongensis type strain HKU16T.</title>
        <authorList>
            <person name="Lau S.K."/>
            <person name="Teng J.L."/>
            <person name="Huang Y."/>
            <person name="Curreem S.O."/>
            <person name="Tsui S.K."/>
            <person name="Woo P.C."/>
        </authorList>
    </citation>
    <scope>NUCLEOTIDE SEQUENCE [LARGE SCALE GENOMIC DNA]</scope>
    <source>
        <strain evidence="7 8">HKU16</strain>
    </source>
</reference>
<evidence type="ECO:0000259" key="6">
    <source>
        <dbReference type="Pfam" id="PF13407"/>
    </source>
</evidence>
<feature type="signal peptide" evidence="5">
    <location>
        <begin position="1"/>
        <end position="20"/>
    </location>
</feature>
<feature type="region of interest" description="Disordered" evidence="4">
    <location>
        <begin position="28"/>
        <end position="57"/>
    </location>
</feature>
<dbReference type="AlphaFoldDB" id="A0A0M2NN55"/>
<comment type="similarity">
    <text evidence="2">Belongs to the bacterial solute-binding protein 2 family.</text>
</comment>
<dbReference type="EMBL" id="LAYJ01000068">
    <property type="protein sequence ID" value="KKI51635.1"/>
    <property type="molecule type" value="Genomic_DNA"/>
</dbReference>
<evidence type="ECO:0000256" key="4">
    <source>
        <dbReference type="SAM" id="MobiDB-lite"/>
    </source>
</evidence>
<comment type="caution">
    <text evidence="7">The sequence shown here is derived from an EMBL/GenBank/DDBJ whole genome shotgun (WGS) entry which is preliminary data.</text>
</comment>
<protein>
    <submittedName>
        <fullName evidence="7">Ribose ABC transport system, periplasmic ribose-binding protein RbsB</fullName>
    </submittedName>
</protein>
<evidence type="ECO:0000313" key="8">
    <source>
        <dbReference type="Proteomes" id="UP000034076"/>
    </source>
</evidence>
<keyword evidence="8" id="KW-1185">Reference proteome</keyword>
<dbReference type="GO" id="GO:0030246">
    <property type="term" value="F:carbohydrate binding"/>
    <property type="evidence" value="ECO:0007669"/>
    <property type="project" value="UniProtKB-ARBA"/>
</dbReference>